<accession>A0A835BDL0</accession>
<dbReference type="Proteomes" id="UP000636709">
    <property type="component" value="Unassembled WGS sequence"/>
</dbReference>
<dbReference type="InterPro" id="IPR032675">
    <property type="entry name" value="LRR_dom_sf"/>
</dbReference>
<dbReference type="OrthoDB" id="598235at2759"/>
<sequence length="249" mass="28662">MEPFEGLWDLKELQSLNEVRATKIFVAKLGDLSQLRSVSVTYVRSSHCAQLCYSLSKMRLLTKLHIRAINEDELLLLDDLTMQNPLEKLELVGRLSEGTLESPLFSTHGDQLLQMELSWCQLIASPVAELSGLSNVTELRLTRAYTGQQLHFHGTWFQKLKNIELADLPEVKRICIHEGALRSLECLHMDRLKELRDVPIGIEFLNSIKEAYFTRMRSDFVRNLQMGKVNHIPKVYWSTQGKLNRLSIQ</sequence>
<dbReference type="Pfam" id="PF23598">
    <property type="entry name" value="LRR_14"/>
    <property type="match status" value="1"/>
</dbReference>
<evidence type="ECO:0000259" key="2">
    <source>
        <dbReference type="Pfam" id="PF23598"/>
    </source>
</evidence>
<comment type="caution">
    <text evidence="3">The sequence shown here is derived from an EMBL/GenBank/DDBJ whole genome shotgun (WGS) entry which is preliminary data.</text>
</comment>
<feature type="domain" description="Disease resistance R13L4/SHOC-2-like LRR" evidence="2">
    <location>
        <begin position="6"/>
        <end position="213"/>
    </location>
</feature>
<evidence type="ECO:0000313" key="3">
    <source>
        <dbReference type="EMBL" id="KAF8694790.1"/>
    </source>
</evidence>
<protein>
    <recommendedName>
        <fullName evidence="2">Disease resistance R13L4/SHOC-2-like LRR domain-containing protein</fullName>
    </recommendedName>
</protein>
<evidence type="ECO:0000256" key="1">
    <source>
        <dbReference type="ARBA" id="ARBA00022737"/>
    </source>
</evidence>
<proteinExistence type="predicted"/>
<dbReference type="AlphaFoldDB" id="A0A835BDL0"/>
<name>A0A835BDL0_9POAL</name>
<keyword evidence="4" id="KW-1185">Reference proteome</keyword>
<dbReference type="EMBL" id="JACEFO010001901">
    <property type="protein sequence ID" value="KAF8694790.1"/>
    <property type="molecule type" value="Genomic_DNA"/>
</dbReference>
<evidence type="ECO:0000313" key="4">
    <source>
        <dbReference type="Proteomes" id="UP000636709"/>
    </source>
</evidence>
<dbReference type="Gene3D" id="3.80.10.10">
    <property type="entry name" value="Ribonuclease Inhibitor"/>
    <property type="match status" value="1"/>
</dbReference>
<dbReference type="SUPFAM" id="SSF52058">
    <property type="entry name" value="L domain-like"/>
    <property type="match status" value="1"/>
</dbReference>
<dbReference type="InterPro" id="IPR055414">
    <property type="entry name" value="LRR_R13L4/SHOC2-like"/>
</dbReference>
<keyword evidence="1" id="KW-0677">Repeat</keyword>
<reference evidence="3" key="1">
    <citation type="submission" date="2020-07" db="EMBL/GenBank/DDBJ databases">
        <title>Genome sequence and genetic diversity analysis of an under-domesticated orphan crop, white fonio (Digitaria exilis).</title>
        <authorList>
            <person name="Bennetzen J.L."/>
            <person name="Chen S."/>
            <person name="Ma X."/>
            <person name="Wang X."/>
            <person name="Yssel A.E.J."/>
            <person name="Chaluvadi S.R."/>
            <person name="Johnson M."/>
            <person name="Gangashetty P."/>
            <person name="Hamidou F."/>
            <person name="Sanogo M.D."/>
            <person name="Zwaenepoel A."/>
            <person name="Wallace J."/>
            <person name="Van De Peer Y."/>
            <person name="Van Deynze A."/>
        </authorList>
    </citation>
    <scope>NUCLEOTIDE SEQUENCE</scope>
    <source>
        <tissue evidence="3">Leaves</tissue>
    </source>
</reference>
<gene>
    <name evidence="3" type="ORF">HU200_037881</name>
</gene>
<organism evidence="3 4">
    <name type="scientific">Digitaria exilis</name>
    <dbReference type="NCBI Taxonomy" id="1010633"/>
    <lineage>
        <taxon>Eukaryota</taxon>
        <taxon>Viridiplantae</taxon>
        <taxon>Streptophyta</taxon>
        <taxon>Embryophyta</taxon>
        <taxon>Tracheophyta</taxon>
        <taxon>Spermatophyta</taxon>
        <taxon>Magnoliopsida</taxon>
        <taxon>Liliopsida</taxon>
        <taxon>Poales</taxon>
        <taxon>Poaceae</taxon>
        <taxon>PACMAD clade</taxon>
        <taxon>Panicoideae</taxon>
        <taxon>Panicodae</taxon>
        <taxon>Paniceae</taxon>
        <taxon>Anthephorinae</taxon>
        <taxon>Digitaria</taxon>
    </lineage>
</organism>